<evidence type="ECO:0000313" key="3">
    <source>
        <dbReference type="EMBL" id="KAK8071899.1"/>
    </source>
</evidence>
<gene>
    <name evidence="3" type="ORF">PG996_005247</name>
</gene>
<dbReference type="Pfam" id="PF10544">
    <property type="entry name" value="T5orf172"/>
    <property type="match status" value="1"/>
</dbReference>
<feature type="region of interest" description="Disordered" evidence="1">
    <location>
        <begin position="491"/>
        <end position="543"/>
    </location>
</feature>
<dbReference type="InterPro" id="IPR018306">
    <property type="entry name" value="Phage_T5_Orf172_DNA-bd"/>
</dbReference>
<dbReference type="Proteomes" id="UP001446871">
    <property type="component" value="Unassembled WGS sequence"/>
</dbReference>
<reference evidence="3 4" key="1">
    <citation type="submission" date="2023-01" db="EMBL/GenBank/DDBJ databases">
        <title>Analysis of 21 Apiospora genomes using comparative genomics revels a genus with tremendous synthesis potential of carbohydrate active enzymes and secondary metabolites.</title>
        <authorList>
            <person name="Sorensen T."/>
        </authorList>
    </citation>
    <scope>NUCLEOTIDE SEQUENCE [LARGE SCALE GENOMIC DNA]</scope>
    <source>
        <strain evidence="3 4">CBS 83171</strain>
    </source>
</reference>
<dbReference type="InterPro" id="IPR053006">
    <property type="entry name" value="Meiosis_regulatory"/>
</dbReference>
<dbReference type="SMART" id="SM00974">
    <property type="entry name" value="T5orf172"/>
    <property type="match status" value="1"/>
</dbReference>
<dbReference type="PANTHER" id="PTHR28094">
    <property type="entry name" value="MEIOTICALLY UP-REGULATED GENE 113 PROTEIN"/>
    <property type="match status" value="1"/>
</dbReference>
<organism evidence="3 4">
    <name type="scientific">Apiospora saccharicola</name>
    <dbReference type="NCBI Taxonomy" id="335842"/>
    <lineage>
        <taxon>Eukaryota</taxon>
        <taxon>Fungi</taxon>
        <taxon>Dikarya</taxon>
        <taxon>Ascomycota</taxon>
        <taxon>Pezizomycotina</taxon>
        <taxon>Sordariomycetes</taxon>
        <taxon>Xylariomycetidae</taxon>
        <taxon>Amphisphaeriales</taxon>
        <taxon>Apiosporaceae</taxon>
        <taxon>Apiospora</taxon>
    </lineage>
</organism>
<dbReference type="EMBL" id="JAQQWM010000003">
    <property type="protein sequence ID" value="KAK8071899.1"/>
    <property type="molecule type" value="Genomic_DNA"/>
</dbReference>
<evidence type="ECO:0000313" key="4">
    <source>
        <dbReference type="Proteomes" id="UP001446871"/>
    </source>
</evidence>
<feature type="compositionally biased region" description="Polar residues" evidence="1">
    <location>
        <begin position="514"/>
        <end position="523"/>
    </location>
</feature>
<keyword evidence="4" id="KW-1185">Reference proteome</keyword>
<evidence type="ECO:0000259" key="2">
    <source>
        <dbReference type="SMART" id="SM00974"/>
    </source>
</evidence>
<protein>
    <recommendedName>
        <fullName evidence="2">Bacteriophage T5 Orf172 DNA-binding domain-containing protein</fullName>
    </recommendedName>
</protein>
<sequence>MDLFLTLPWLASFYEHDPSSSNFQCIYFTKKGSRCAATASDTQRAVALRADIINPASEEVDIDLLTGYIRCLCCKFKNAKHRDRIEDAELLTPLAERWKSEIEIELRPHEYLPRYALRSKEPNTSSGTTAGSTVSSHYTPLSVFRPHVRDPGPEDTVSCKILEDLVKRDFETGSLYMFGRSSSPGYVKIGWTARSVEVRLSHWAKCGYVPNLLFHEDNVPFAQRAETLTHYELIKEWRTERRCKGPYCGGKSHQEWFEVSKEEAEQVISRWARVLKEVPLYDCEGALKPQWKQYLKQVAIDGKVVTAQSLWEHHESAAVGSSTRLTAPHSSAHTLKLEVKEEQENNRLCPVEERKVLPTKSKEEKVEQHNDRLHPAVEKTGSLANGKASMSCSILTPMEPTVVDESPVHKTDPSPKQNPLLISPLQTPAPPIASSPHALLEVLGGVHPFPTNSQIAELKSPASALPAAQVKQEDDSPHSLLAGVEAAADNETPGIDAHTGQSQSSDEQILVGTQPWNSMSDTTVMRIPEPRNGIAASLREEVS</sequence>
<feature type="domain" description="Bacteriophage T5 Orf172 DNA-binding" evidence="2">
    <location>
        <begin position="181"/>
        <end position="271"/>
    </location>
</feature>
<accession>A0ABR1VPR1</accession>
<dbReference type="PANTHER" id="PTHR28094:SF1">
    <property type="entry name" value="MEIOTICALLY UP-REGULATED GENE 113 PROTEIN"/>
    <property type="match status" value="1"/>
</dbReference>
<name>A0ABR1VPR1_9PEZI</name>
<comment type="caution">
    <text evidence="3">The sequence shown here is derived from an EMBL/GenBank/DDBJ whole genome shotgun (WGS) entry which is preliminary data.</text>
</comment>
<proteinExistence type="predicted"/>
<evidence type="ECO:0000256" key="1">
    <source>
        <dbReference type="SAM" id="MobiDB-lite"/>
    </source>
</evidence>